<reference evidence="3" key="1">
    <citation type="submission" date="2022-11" db="EMBL/GenBank/DDBJ databases">
        <title>Centuries of genome instability and evolution in soft-shell clam transmissible cancer (bioRxiv).</title>
        <authorList>
            <person name="Hart S.F.M."/>
            <person name="Yonemitsu M.A."/>
            <person name="Giersch R.M."/>
            <person name="Beal B.F."/>
            <person name="Arriagada G."/>
            <person name="Davis B.W."/>
            <person name="Ostrander E.A."/>
            <person name="Goff S.P."/>
            <person name="Metzger M.J."/>
        </authorList>
    </citation>
    <scope>NUCLEOTIDE SEQUENCE</scope>
    <source>
        <strain evidence="3">MELC-2E11</strain>
        <tissue evidence="3">Siphon/mantle</tissue>
    </source>
</reference>
<dbReference type="CDD" id="cd00063">
    <property type="entry name" value="FN3"/>
    <property type="match status" value="2"/>
</dbReference>
<feature type="domain" description="Fibronectin type-III" evidence="2">
    <location>
        <begin position="292"/>
        <end position="389"/>
    </location>
</feature>
<feature type="compositionally biased region" description="Polar residues" evidence="1">
    <location>
        <begin position="615"/>
        <end position="630"/>
    </location>
</feature>
<feature type="compositionally biased region" description="Polar residues" evidence="1">
    <location>
        <begin position="639"/>
        <end position="655"/>
    </location>
</feature>
<dbReference type="PANTHER" id="PTHR46957">
    <property type="entry name" value="CYTOKINE RECEPTOR"/>
    <property type="match status" value="1"/>
</dbReference>
<dbReference type="SMART" id="SM00060">
    <property type="entry name" value="FN3"/>
    <property type="match status" value="2"/>
</dbReference>
<organism evidence="3 4">
    <name type="scientific">Mya arenaria</name>
    <name type="common">Soft-shell clam</name>
    <dbReference type="NCBI Taxonomy" id="6604"/>
    <lineage>
        <taxon>Eukaryota</taxon>
        <taxon>Metazoa</taxon>
        <taxon>Spiralia</taxon>
        <taxon>Lophotrochozoa</taxon>
        <taxon>Mollusca</taxon>
        <taxon>Bivalvia</taxon>
        <taxon>Autobranchia</taxon>
        <taxon>Heteroconchia</taxon>
        <taxon>Euheterodonta</taxon>
        <taxon>Imparidentia</taxon>
        <taxon>Neoheterodontei</taxon>
        <taxon>Myida</taxon>
        <taxon>Myoidea</taxon>
        <taxon>Myidae</taxon>
        <taxon>Mya</taxon>
    </lineage>
</organism>
<evidence type="ECO:0000256" key="1">
    <source>
        <dbReference type="SAM" id="MobiDB-lite"/>
    </source>
</evidence>
<keyword evidence="4" id="KW-1185">Reference proteome</keyword>
<protein>
    <submittedName>
        <fullName evidence="3">DSCL-like protein</fullName>
    </submittedName>
</protein>
<dbReference type="Gene3D" id="1.25.10.10">
    <property type="entry name" value="Leucine-rich Repeat Variant"/>
    <property type="match status" value="2"/>
</dbReference>
<dbReference type="InterPro" id="IPR036116">
    <property type="entry name" value="FN3_sf"/>
</dbReference>
<dbReference type="PROSITE" id="PS50853">
    <property type="entry name" value="FN3"/>
    <property type="match status" value="2"/>
</dbReference>
<evidence type="ECO:0000259" key="2">
    <source>
        <dbReference type="PROSITE" id="PS50853"/>
    </source>
</evidence>
<dbReference type="Gene3D" id="2.60.40.10">
    <property type="entry name" value="Immunoglobulins"/>
    <property type="match status" value="2"/>
</dbReference>
<dbReference type="InterPro" id="IPR011989">
    <property type="entry name" value="ARM-like"/>
</dbReference>
<dbReference type="InterPro" id="IPR003961">
    <property type="entry name" value="FN3_dom"/>
</dbReference>
<dbReference type="InterPro" id="IPR016024">
    <property type="entry name" value="ARM-type_fold"/>
</dbReference>
<feature type="compositionally biased region" description="Polar residues" evidence="1">
    <location>
        <begin position="515"/>
        <end position="542"/>
    </location>
</feature>
<feature type="compositionally biased region" description="Basic and acidic residues" evidence="1">
    <location>
        <begin position="683"/>
        <end position="717"/>
    </location>
</feature>
<dbReference type="Pfam" id="PF00041">
    <property type="entry name" value="fn3"/>
    <property type="match status" value="1"/>
</dbReference>
<evidence type="ECO:0000313" key="3">
    <source>
        <dbReference type="EMBL" id="WAR31136.1"/>
    </source>
</evidence>
<sequence length="941" mass="103117">MPCSWQKEDYFALLMSTDKKSFSALEMLVDDLHADKEKTVTKFLCHSGSEDFLWGLVHLLGNDTARVAGNAAYILGTLAESEIGCVRVLSLVNQGSGESRKILPHLTRMLTFDDSESVMNAAGTMGTLAESAEGREWILSERCLPQTIDHITALLHSDNLWTASNAALVLARLSISEQGCSRVLEHEHSTHILSKLILSLGVDEAGRGMNAAFAIGRLCDMDQGRKRLLQLNDSERMISALAKMLCCDDTGASKNSCFALSCLATNAEGHSRLLGNVHSEDILKTLASLLCAEDSETGWFAAMTLRTLAKDINPDLKEEAIITLEILKRLSKPSPPNVIGSKCVYTGKQCECEISGLTPNTPYTYKLRAYTDGDESPFSDIVAALTEEDVPGPPQSVRILGTTITQLKVGWDPPAEINGALKGYYVFLDDKEVQHTTDTSVILTGLTANTSYELEVCAATSKGRGDRAGIIGTTAEMGAHAPSKPHVNVVGRNELYISWGPPEQRGGTGKERVKSSTAPVENRPPSVSSTVSIQDHTLNLPASTRPPEKSKSPSPLPSPVQKSPALESTPSPRVQRPVAEIKMESPPPKPKTPRATTRPERGSTSAGIQPRAVLSTVSMQNNNKQENNGESGKPMEATVSGTKIVSKNAPIQNNLGKMERSKTTMNGGREYRKGKYSGSVQNRGERNDSDVKGSMELPEASRTRERSRPNTNDREHNTMSVSSNRKSKQEVEHYSSNTCTVHDTDRVEKDKFCFTTPDISRERSSKVKGHGVSRTSADRSKGSKDAVLPKPLPPSQQYLMDAGNTYGDKSSPQSKAESDWLSQVKSVSDNLSRPPQAQLPVFHESADSTYFIDQSQYLQRTNTYVSSHRHQILEPIRKKDYPTHPALGNAAHPVLSPIQEHIPNVLRRYKPIKPFVVRREDDSRLVHAICRRTTDICFLIN</sequence>
<proteinExistence type="predicted"/>
<dbReference type="Proteomes" id="UP001164746">
    <property type="component" value="Chromosome 17"/>
</dbReference>
<gene>
    <name evidence="3" type="ORF">MAR_033678</name>
</gene>
<dbReference type="InterPro" id="IPR013783">
    <property type="entry name" value="Ig-like_fold"/>
</dbReference>
<evidence type="ECO:0000313" key="4">
    <source>
        <dbReference type="Proteomes" id="UP001164746"/>
    </source>
</evidence>
<feature type="compositionally biased region" description="Polar residues" evidence="1">
    <location>
        <begin position="807"/>
        <end position="835"/>
    </location>
</feature>
<accession>A0ABY7GIT3</accession>
<dbReference type="PANTHER" id="PTHR46957:SF3">
    <property type="entry name" value="CYTOKINE RECEPTOR"/>
    <property type="match status" value="1"/>
</dbReference>
<feature type="domain" description="Fibronectin type-III" evidence="2">
    <location>
        <begin position="393"/>
        <end position="478"/>
    </location>
</feature>
<dbReference type="SUPFAM" id="SSF48371">
    <property type="entry name" value="ARM repeat"/>
    <property type="match status" value="1"/>
</dbReference>
<name>A0ABY7GIT3_MYAAR</name>
<feature type="region of interest" description="Disordered" evidence="1">
    <location>
        <begin position="498"/>
        <end position="737"/>
    </location>
</feature>
<dbReference type="InterPro" id="IPR050713">
    <property type="entry name" value="RTP_Phos/Ushers"/>
</dbReference>
<feature type="region of interest" description="Disordered" evidence="1">
    <location>
        <begin position="760"/>
        <end position="835"/>
    </location>
</feature>
<dbReference type="SUPFAM" id="SSF49265">
    <property type="entry name" value="Fibronectin type III"/>
    <property type="match status" value="1"/>
</dbReference>
<dbReference type="EMBL" id="CP111028">
    <property type="protein sequence ID" value="WAR31136.1"/>
    <property type="molecule type" value="Genomic_DNA"/>
</dbReference>